<reference evidence="3 4" key="1">
    <citation type="submission" date="2018-06" db="EMBL/GenBank/DDBJ databases">
        <authorList>
            <consortium name="Pathogen Informatics"/>
            <person name="Doyle S."/>
        </authorList>
    </citation>
    <scope>NUCLEOTIDE SEQUENCE [LARGE SCALE GENOMIC DNA]</scope>
    <source>
        <strain evidence="3 4">NCTC9381</strain>
    </source>
</reference>
<name>A0A379AIV8_ENTAG</name>
<dbReference type="GeneID" id="66826385"/>
<protein>
    <recommendedName>
        <fullName evidence="1">DUF6602 domain-containing protein</fullName>
    </recommendedName>
</protein>
<evidence type="ECO:0000313" key="2">
    <source>
        <dbReference type="EMBL" id="CAH6301922.1"/>
    </source>
</evidence>
<feature type="domain" description="DUF6602" evidence="1">
    <location>
        <begin position="21"/>
        <end position="125"/>
    </location>
</feature>
<evidence type="ECO:0000313" key="3">
    <source>
        <dbReference type="EMBL" id="SUB17462.1"/>
    </source>
</evidence>
<organism evidence="3 4">
    <name type="scientific">Enterobacter agglomerans</name>
    <name type="common">Erwinia herbicola</name>
    <name type="synonym">Pantoea agglomerans</name>
    <dbReference type="NCBI Taxonomy" id="549"/>
    <lineage>
        <taxon>Bacteria</taxon>
        <taxon>Pseudomonadati</taxon>
        <taxon>Pseudomonadota</taxon>
        <taxon>Gammaproteobacteria</taxon>
        <taxon>Enterobacterales</taxon>
        <taxon>Erwiniaceae</taxon>
        <taxon>Pantoea</taxon>
        <taxon>Pantoea agglomerans group</taxon>
    </lineage>
</organism>
<dbReference type="EMBL" id="OW970315">
    <property type="protein sequence ID" value="CAH6301922.1"/>
    <property type="molecule type" value="Genomic_DNA"/>
</dbReference>
<dbReference type="Proteomes" id="UP000254640">
    <property type="component" value="Unassembled WGS sequence"/>
</dbReference>
<dbReference type="RefSeq" id="WP_031593533.1">
    <property type="nucleotide sequence ID" value="NZ_CP077366.1"/>
</dbReference>
<sequence>MINEATELLSIFVRVEQDKLNKQSMPHMPTLGKAYEEITKQGINQNFAIPKGLQLNVVSGFIRVGDELIPNQIDCMLIRGEAERYGITDEYICDIENVLAIFEVKKNLSKDDFTDAYEHLAVLRKKYSEYFSNKMDAMEERPNIDVASEIFSKLTGIAGPQCYDDIYSLPEQHQVLFYSLVVEQLAPVTIIHGYGGYKTEKGLRDVFVDYLDEENYLKQLTEKKRAQEEKKGDSVTMIRGMNSLPTLIISNEFSLVKINGLPYSFSMQNNKDDWVVIASCRDNPLRIMLELIWSKISVFCEANMPWGDDDQAENLAPLIFAKVVRKDEHLGWHYRSFELSAKKLRSLLPIKYEPFRISKAAIYIVQRLSFKSDGYAINDENRLLCKQAGYELDEIVEELISTTYFAINQNSLFTIHRTTYVLDFDEYGVVDSQFPRLKLWCDKNKLKLGIVYCITLS</sequence>
<dbReference type="EMBL" id="UGSO01000001">
    <property type="protein sequence ID" value="SUB17462.1"/>
    <property type="molecule type" value="Genomic_DNA"/>
</dbReference>
<evidence type="ECO:0000259" key="1">
    <source>
        <dbReference type="Pfam" id="PF20247"/>
    </source>
</evidence>
<keyword evidence="4" id="KW-1185">Reference proteome</keyword>
<dbReference type="AlphaFoldDB" id="A0A379AIV8"/>
<dbReference type="InterPro" id="IPR046537">
    <property type="entry name" value="DUF6602"/>
</dbReference>
<dbReference type="Pfam" id="PF20247">
    <property type="entry name" value="DUF6602"/>
    <property type="match status" value="1"/>
</dbReference>
<proteinExistence type="predicted"/>
<dbReference type="Proteomes" id="UP001158961">
    <property type="component" value="Chromosome"/>
</dbReference>
<gene>
    <name evidence="2" type="ORF">DAPPPG734_12625</name>
    <name evidence="3" type="ORF">NCTC9381_03386</name>
</gene>
<evidence type="ECO:0000313" key="4">
    <source>
        <dbReference type="Proteomes" id="UP000254640"/>
    </source>
</evidence>
<accession>A0A379AIV8</accession>
<reference evidence="2" key="2">
    <citation type="submission" date="2022-05" db="EMBL/GenBank/DDBJ databases">
        <authorList>
            <person name="Pothier F. J."/>
        </authorList>
    </citation>
    <scope>NUCLEOTIDE SEQUENCE</scope>
    <source>
        <strain evidence="2">DAPP-PG734</strain>
    </source>
</reference>